<comment type="caution">
    <text evidence="3">The sequence shown here is derived from an EMBL/GenBank/DDBJ whole genome shotgun (WGS) entry which is preliminary data.</text>
</comment>
<gene>
    <name evidence="3" type="ORF">G114_15181</name>
</gene>
<dbReference type="InterPro" id="IPR036754">
    <property type="entry name" value="YbaK/aa-tRNA-synt-asso_dom_sf"/>
</dbReference>
<evidence type="ECO:0000313" key="4">
    <source>
        <dbReference type="Proteomes" id="UP000023775"/>
    </source>
</evidence>
<dbReference type="AlphaFoldDB" id="N9TY84"/>
<dbReference type="PATRIC" id="fig|1268237.3.peg.2987"/>
<dbReference type="RefSeq" id="WP_005357491.1">
    <property type="nucleotide sequence ID" value="NZ_CDCE01000034.1"/>
</dbReference>
<name>N9TY84_9GAMM</name>
<sequence length="162" mass="17908">MVDKARLAQWLATLGIHPQGRDHPPVYTCEQATALMGDLPGMRVKNLLLTESRRDRVILLMAEESTSVDLKRLATALGCRRLSFASAELLERHLGVSPGAVTPLALVNDAERQVELVMERRVWEAEALQCHPLVNTTTWVLPQVALQQLLGALSRTVALVEL</sequence>
<dbReference type="OrthoDB" id="5145315at2"/>
<dbReference type="SUPFAM" id="SSF55826">
    <property type="entry name" value="YbaK/ProRS associated domain"/>
    <property type="match status" value="1"/>
</dbReference>
<dbReference type="Pfam" id="PF04073">
    <property type="entry name" value="tRNA_edit"/>
    <property type="match status" value="1"/>
</dbReference>
<keyword evidence="4" id="KW-1185">Reference proteome</keyword>
<evidence type="ECO:0000313" key="3">
    <source>
        <dbReference type="EMBL" id="ENY71025.1"/>
    </source>
</evidence>
<dbReference type="InterPro" id="IPR040285">
    <property type="entry name" value="ProX/PRXD1"/>
</dbReference>
<accession>N9TY84</accession>
<dbReference type="eggNOG" id="COG3760">
    <property type="taxonomic scope" value="Bacteria"/>
</dbReference>
<comment type="similarity">
    <text evidence="1">Belongs to the PRORSD1 family.</text>
</comment>
<protein>
    <recommendedName>
        <fullName evidence="2">YbaK/aminoacyl-tRNA synthetase-associated domain-containing protein</fullName>
    </recommendedName>
</protein>
<dbReference type="CDD" id="cd04335">
    <property type="entry name" value="PrdX_deacylase"/>
    <property type="match status" value="1"/>
</dbReference>
<dbReference type="Gene3D" id="3.90.960.10">
    <property type="entry name" value="YbaK/aminoacyl-tRNA synthetase-associated domain"/>
    <property type="match status" value="1"/>
</dbReference>
<dbReference type="EMBL" id="APVG01000046">
    <property type="protein sequence ID" value="ENY71025.1"/>
    <property type="molecule type" value="Genomic_DNA"/>
</dbReference>
<proteinExistence type="inferred from homology"/>
<reference evidence="3 4" key="1">
    <citation type="journal article" date="2013" name="Genome Announc.">
        <title>Draft Genome Sequence of the Aeromonas diversa Type Strain.</title>
        <authorList>
            <person name="Farfan M."/>
            <person name="Spataro N."/>
            <person name="Sanglas A."/>
            <person name="Albarral V."/>
            <person name="Loren J.G."/>
            <person name="Bosch E."/>
            <person name="Fuste M.C."/>
        </authorList>
    </citation>
    <scope>NUCLEOTIDE SEQUENCE [LARGE SCALE GENOMIC DNA]</scope>
    <source>
        <strain evidence="3 4">2478-85</strain>
    </source>
</reference>
<dbReference type="PANTHER" id="PTHR31423:SF3">
    <property type="entry name" value="PROLYL-TRNA SYNTHETASE ASSOCIATED DOMAIN-CONTAINING PROTEIN 1-RELATED"/>
    <property type="match status" value="1"/>
</dbReference>
<evidence type="ECO:0000259" key="2">
    <source>
        <dbReference type="Pfam" id="PF04073"/>
    </source>
</evidence>
<organism evidence="3 4">
    <name type="scientific">Aeromonas diversa CDC 2478-85</name>
    <dbReference type="NCBI Taxonomy" id="1268237"/>
    <lineage>
        <taxon>Bacteria</taxon>
        <taxon>Pseudomonadati</taxon>
        <taxon>Pseudomonadota</taxon>
        <taxon>Gammaproteobacteria</taxon>
        <taxon>Aeromonadales</taxon>
        <taxon>Aeromonadaceae</taxon>
        <taxon>Aeromonas</taxon>
    </lineage>
</organism>
<dbReference type="Proteomes" id="UP000023775">
    <property type="component" value="Unassembled WGS sequence"/>
</dbReference>
<dbReference type="InterPro" id="IPR007214">
    <property type="entry name" value="YbaK/aa-tRNA-synth-assoc-dom"/>
</dbReference>
<dbReference type="PANTHER" id="PTHR31423">
    <property type="entry name" value="YBAK DOMAIN-CONTAINING PROTEIN"/>
    <property type="match status" value="1"/>
</dbReference>
<evidence type="ECO:0000256" key="1">
    <source>
        <dbReference type="ARBA" id="ARBA00010201"/>
    </source>
</evidence>
<dbReference type="GO" id="GO:0002161">
    <property type="term" value="F:aminoacyl-tRNA deacylase activity"/>
    <property type="evidence" value="ECO:0007669"/>
    <property type="project" value="InterPro"/>
</dbReference>
<feature type="domain" description="YbaK/aminoacyl-tRNA synthetase-associated" evidence="2">
    <location>
        <begin position="23"/>
        <end position="148"/>
    </location>
</feature>